<dbReference type="Gene3D" id="3.30.1330.60">
    <property type="entry name" value="OmpA-like domain"/>
    <property type="match status" value="1"/>
</dbReference>
<evidence type="ECO:0000259" key="2">
    <source>
        <dbReference type="Pfam" id="PF00691"/>
    </source>
</evidence>
<evidence type="ECO:0000256" key="1">
    <source>
        <dbReference type="SAM" id="MobiDB-lite"/>
    </source>
</evidence>
<dbReference type="Pfam" id="PF00691">
    <property type="entry name" value="OmpA"/>
    <property type="match status" value="1"/>
</dbReference>
<protein>
    <recommendedName>
        <fullName evidence="2">OmpA-like domain-containing protein</fullName>
    </recommendedName>
</protein>
<dbReference type="Proteomes" id="UP000618445">
    <property type="component" value="Unassembled WGS sequence"/>
</dbReference>
<dbReference type="Gene3D" id="2.60.40.10">
    <property type="entry name" value="Immunoglobulins"/>
    <property type="match status" value="1"/>
</dbReference>
<accession>A0ABR8CGV3</accession>
<dbReference type="InterPro" id="IPR036737">
    <property type="entry name" value="OmpA-like_sf"/>
</dbReference>
<feature type="compositionally biased region" description="Polar residues" evidence="1">
    <location>
        <begin position="47"/>
        <end position="83"/>
    </location>
</feature>
<dbReference type="InterPro" id="IPR013783">
    <property type="entry name" value="Ig-like_fold"/>
</dbReference>
<keyword evidence="4" id="KW-1185">Reference proteome</keyword>
<dbReference type="SUPFAM" id="SSF56935">
    <property type="entry name" value="Porins"/>
    <property type="match status" value="1"/>
</dbReference>
<dbReference type="EMBL" id="JACJQY010000055">
    <property type="protein sequence ID" value="MBD2319551.1"/>
    <property type="molecule type" value="Genomic_DNA"/>
</dbReference>
<gene>
    <name evidence="3" type="ORF">H6G05_22260</name>
</gene>
<evidence type="ECO:0000313" key="3">
    <source>
        <dbReference type="EMBL" id="MBD2319551.1"/>
    </source>
</evidence>
<feature type="domain" description="OmpA-like" evidence="2">
    <location>
        <begin position="1243"/>
        <end position="1328"/>
    </location>
</feature>
<name>A0ABR8CGV3_9CYAN</name>
<evidence type="ECO:0000313" key="4">
    <source>
        <dbReference type="Proteomes" id="UP000618445"/>
    </source>
</evidence>
<proteinExistence type="predicted"/>
<dbReference type="SUPFAM" id="SSF103088">
    <property type="entry name" value="OmpA-like"/>
    <property type="match status" value="1"/>
</dbReference>
<dbReference type="RefSeq" id="WP_190581677.1">
    <property type="nucleotide sequence ID" value="NZ_CAWPQU010000051.1"/>
</dbReference>
<dbReference type="InterPro" id="IPR006665">
    <property type="entry name" value="OmpA-like"/>
</dbReference>
<feature type="region of interest" description="Disordered" evidence="1">
    <location>
        <begin position="44"/>
        <end position="83"/>
    </location>
</feature>
<sequence length="1688" mass="182168">MKNTSAPFVKLGILVLPQIMLLLTTAMVKAELVADIKNDPDIKQKDNLTSQTDRQTGEKINQSANSQQLDLSSSTEKVPSNLKTSDAVTDVLKTANTSNTSNTSDKSSPSIVILSPTVGTVLDAPAATVVIQMPSNARIELLVNGKAVDPSSIGRSELDETNKTITQTWYGVPLQAGDNQITARAIGSESASSSINLKVRGAPTKLVVSTLESKVPADGRSYVTVNGQLVDEDGNRSNWDALVTLEASEGKFIGTDASSEQPGFQVEAKQGKFSTQLQSGLKTGTVTIRALNAQMEAFTQVQFETDLRPSLVTGVIDLRVGARGTDFYRSLRDFLPADRDNRTQVDLYGAVFGTGRVGEWLFTGAFNNSRTLNQDCAGNSSLAGTEKYCEQQYPVYGDSSTVTRTTPSYDSLFLRFERNSPVQGASTDYFMWGNYGTEEFATRSQQFSAISRQLQGFKGNFNLGDLQITGFYSNVGKGFQRDTITPNGTSGTYFLSKRLLINGSENVTIELIDFFSAGTVVSRQELIRGKDYDINYDNGSILFRQPLLQTQLGDAGQLLRRQIVVTYQNEQVGGDSNLYGGQLRYHFNRSQSQPSWIGANYFKESLGIRNFVLYGANALISFGEKTQLIAEYARSQNDSEILGYVSGSAMRFELNSEIASGILGKLYYSKAETGFANNATISFVPGQTRYGGNLSAKISPTTSLQFRYDQEDNVGIAPRPLTTLADLLNTRQEAIPGSLVNNSLRTISLGVQQNIGAALLNLDVLYRDRQDRQIPNVLSSNSTQLRSRLSVPIADNLRVTAQNEVSLTASSDAVIPDRSVLALDWTIVQGLTARLGQQWFHSGPLAGNAITSADLLGEYKLGTDTTFTGRYSVIGGANNAASTQGALGINQRWQILPGLRMSFGYEHIFGSFATATTTGTSFLQPFAVGQSSSALTFQNGSSFNIGAEYTDNPDFKASARFEHRSDSTNTSTVFTAAALGKLSPALTMLFNYQQSSAANQLISGLGTISNLKVGLAYRDPEDDKFNVLLRYEYRQNPSIVPESLLIGSGSGYADHTLALEAIYAPNWQWEFYGKLALRNSTTTIARDFTGVSNTNLSQFRVTYRLGYNVELVGETRFLNQPTAGYSELGLVGEVGYFLTPNLRLAAGYSSGSVNVDRDFNGSRSTGGLYAGITVKLNELFDGFGLQKTPPRQQQEPVEPVAPVAKTPHSEQKLAAAIPSSPQIISLNVARSLTFKEGSQAKNAELAVSDIAILENLASVLKEYNNLSIDIQGYIGSLAEMNSGDNLAANRMMAARKYLLERGVASSQMTLRSLGGLASADSSNQASAANATPVSFALSGQADVFNAIATRLQTMASNSPTTEFLQSILPNAQSTLQANAIPVNRPSNISGANPNISVGVDVGNDGKIADLSYATLDRMVERLNTNPSLMFEIQTSSAFSAVSGQDLETFKLLAVRSYLLDKGVSSDRILLSSNRANQAGNSQVYISLNVDESNINIATTPTTLPTSQASATTVPVPLATADTSTSPLAVLLEADRRLSNWLESAIPDSQLNPQFNPVFNTSIQIPNLEFSPLLTQLPTVDSFLLAIARPVDPALSSDDRNRLWSYAFETSPTQLVSMLLGNDLNNNPANSPANINPTDGATRRLATAFNFLLTSEGDTVTALLRAMGISTTEKSGFVIDPDQLSNLKN</sequence>
<reference evidence="3 4" key="1">
    <citation type="journal article" date="2020" name="ISME J.">
        <title>Comparative genomics reveals insights into cyanobacterial evolution and habitat adaptation.</title>
        <authorList>
            <person name="Chen M.Y."/>
            <person name="Teng W.K."/>
            <person name="Zhao L."/>
            <person name="Hu C.X."/>
            <person name="Zhou Y.K."/>
            <person name="Han B.P."/>
            <person name="Song L.R."/>
            <person name="Shu W.S."/>
        </authorList>
    </citation>
    <scope>NUCLEOTIDE SEQUENCE [LARGE SCALE GENOMIC DNA]</scope>
    <source>
        <strain evidence="3 4">FACHB-1050</strain>
    </source>
</reference>
<comment type="caution">
    <text evidence="3">The sequence shown here is derived from an EMBL/GenBank/DDBJ whole genome shotgun (WGS) entry which is preliminary data.</text>
</comment>
<organism evidence="3 4">
    <name type="scientific">Phormidium tenue FACHB-1050</name>
    <dbReference type="NCBI Taxonomy" id="2692857"/>
    <lineage>
        <taxon>Bacteria</taxon>
        <taxon>Bacillati</taxon>
        <taxon>Cyanobacteriota</taxon>
        <taxon>Cyanophyceae</taxon>
        <taxon>Oscillatoriophycideae</taxon>
        <taxon>Oscillatoriales</taxon>
        <taxon>Oscillatoriaceae</taxon>
        <taxon>Phormidium</taxon>
    </lineage>
</organism>